<dbReference type="SMART" id="SM00336">
    <property type="entry name" value="BBOX"/>
    <property type="match status" value="1"/>
</dbReference>
<dbReference type="Pfam" id="PF25600">
    <property type="entry name" value="TRIM_CC"/>
    <property type="match status" value="1"/>
</dbReference>
<evidence type="ECO:0000313" key="9">
    <source>
        <dbReference type="RefSeq" id="XP_042561192.1"/>
    </source>
</evidence>
<keyword evidence="3" id="KW-0862">Zinc</keyword>
<feature type="domain" description="RING-type" evidence="6">
    <location>
        <begin position="13"/>
        <end position="56"/>
    </location>
</feature>
<dbReference type="PROSITE" id="PS50119">
    <property type="entry name" value="ZF_BBOX"/>
    <property type="match status" value="1"/>
</dbReference>
<evidence type="ECO:0000259" key="6">
    <source>
        <dbReference type="PROSITE" id="PS50089"/>
    </source>
</evidence>
<dbReference type="GO" id="GO:0008270">
    <property type="term" value="F:zinc ion binding"/>
    <property type="evidence" value="ECO:0007669"/>
    <property type="project" value="UniProtKB-KW"/>
</dbReference>
<dbReference type="GeneID" id="122130549"/>
<dbReference type="PROSITE" id="PS00518">
    <property type="entry name" value="ZF_RING_1"/>
    <property type="match status" value="1"/>
</dbReference>
<dbReference type="Pfam" id="PF15227">
    <property type="entry name" value="zf-C3HC4_4"/>
    <property type="match status" value="1"/>
</dbReference>
<feature type="coiled-coil region" evidence="5">
    <location>
        <begin position="189"/>
        <end position="294"/>
    </location>
</feature>
<dbReference type="PANTHER" id="PTHR25465:SF5">
    <property type="entry name" value="E3 UBIQUITIN_ISG15 LIGASE TRIM25-RELATED"/>
    <property type="match status" value="1"/>
</dbReference>
<dbReference type="PROSITE" id="PS50089">
    <property type="entry name" value="ZF_RING_2"/>
    <property type="match status" value="1"/>
</dbReference>
<keyword evidence="2 4" id="KW-0863">Zinc-finger</keyword>
<dbReference type="InterPro" id="IPR051051">
    <property type="entry name" value="E3_ubiq-ligase_TRIM/RNF"/>
</dbReference>
<dbReference type="InterPro" id="IPR001841">
    <property type="entry name" value="Znf_RING"/>
</dbReference>
<proteinExistence type="predicted"/>
<dbReference type="AlphaFoldDB" id="A0A8M1KBC0"/>
<dbReference type="OrthoDB" id="9049620at2759"/>
<keyword evidence="1" id="KW-0479">Metal-binding</keyword>
<evidence type="ECO:0000256" key="4">
    <source>
        <dbReference type="PROSITE-ProRule" id="PRU00024"/>
    </source>
</evidence>
<feature type="domain" description="B box-type" evidence="7">
    <location>
        <begin position="147"/>
        <end position="187"/>
    </location>
</feature>
<dbReference type="Pfam" id="PF00643">
    <property type="entry name" value="zf-B_box"/>
    <property type="match status" value="1"/>
</dbReference>
<evidence type="ECO:0000259" key="7">
    <source>
        <dbReference type="PROSITE" id="PS50119"/>
    </source>
</evidence>
<evidence type="ECO:0000313" key="8">
    <source>
        <dbReference type="Proteomes" id="UP000515152"/>
    </source>
</evidence>
<dbReference type="InterPro" id="IPR000315">
    <property type="entry name" value="Znf_B-box"/>
</dbReference>
<name>A0A8M1KBC0_CLUHA</name>
<evidence type="ECO:0000256" key="5">
    <source>
        <dbReference type="SAM" id="Coils"/>
    </source>
</evidence>
<evidence type="ECO:0000256" key="2">
    <source>
        <dbReference type="ARBA" id="ARBA00022771"/>
    </source>
</evidence>
<organism evidence="8 9">
    <name type="scientific">Clupea harengus</name>
    <name type="common">Atlantic herring</name>
    <dbReference type="NCBI Taxonomy" id="7950"/>
    <lineage>
        <taxon>Eukaryota</taxon>
        <taxon>Metazoa</taxon>
        <taxon>Chordata</taxon>
        <taxon>Craniata</taxon>
        <taxon>Vertebrata</taxon>
        <taxon>Euteleostomi</taxon>
        <taxon>Actinopterygii</taxon>
        <taxon>Neopterygii</taxon>
        <taxon>Teleostei</taxon>
        <taxon>Clupei</taxon>
        <taxon>Clupeiformes</taxon>
        <taxon>Clupeoidei</taxon>
        <taxon>Clupeidae</taxon>
        <taxon>Clupea</taxon>
    </lineage>
</organism>
<dbReference type="Proteomes" id="UP000515152">
    <property type="component" value="Unplaced"/>
</dbReference>
<accession>A0A8M1KBC0</accession>
<dbReference type="KEGG" id="char:122130549"/>
<dbReference type="InterPro" id="IPR017907">
    <property type="entry name" value="Znf_RING_CS"/>
</dbReference>
<protein>
    <submittedName>
        <fullName evidence="9">E3 ubiquitin/ISG15 ligase TRIM25-like</fullName>
    </submittedName>
</protein>
<dbReference type="RefSeq" id="XP_042561192.1">
    <property type="nucleotide sequence ID" value="XM_042705258.1"/>
</dbReference>
<keyword evidence="5" id="KW-0175">Coiled coil</keyword>
<dbReference type="CDD" id="cd19802">
    <property type="entry name" value="Bbox1_TRIM8-like"/>
    <property type="match status" value="1"/>
</dbReference>
<sequence length="449" mass="51311">MASASVFQDEFCCSICLDLMKDPVTVTCGHSFCLNCITGCWDQENHKGVYSCPQCRETFTPRPVLRRSTLLADVVEKLKKTEVQSDHTAPSNAGPDDVECDFCTGRKHKAIKSCLTCMGSYCEVHIQSHYQVACLKKHKLVNASSRLQEKICSQHGKIIEVFCRTDQKLICMLCSMDDHNGHKTVSAIAERTEKQKQLLEMKRDNQRRIQQKEKEVEEVKQEKKYLQASAQKADEDTDWIFTELINFMEKKRSEAKESIRTEEKAEVSRADGLLKELELEIARLKNRDAEMDQLQPIEDPIDFLQSFQPHLTSSSVAKNLPKATLETDFSFSEVMKSVSPSLNEKTKQFLQDILKVTGFRKGDTVRLKYPETVAKTLRCDIRSGYNQHSYDITVSGVGEVTEPDTVTVKFPELPRWKGSSSELELVFAINNDDHDEDEDDYDLLYLFFP</sequence>
<evidence type="ECO:0000256" key="1">
    <source>
        <dbReference type="ARBA" id="ARBA00022723"/>
    </source>
</evidence>
<evidence type="ECO:0000256" key="3">
    <source>
        <dbReference type="ARBA" id="ARBA00022833"/>
    </source>
</evidence>
<keyword evidence="8" id="KW-1185">Reference proteome</keyword>
<dbReference type="CDD" id="cd19769">
    <property type="entry name" value="Bbox2_TRIM16-like"/>
    <property type="match status" value="1"/>
</dbReference>
<dbReference type="InterPro" id="IPR058030">
    <property type="entry name" value="TRIM8/14/16/25/29/45/65_CC"/>
</dbReference>
<dbReference type="PANTHER" id="PTHR25465">
    <property type="entry name" value="B-BOX DOMAIN CONTAINING"/>
    <property type="match status" value="1"/>
</dbReference>
<reference evidence="9" key="1">
    <citation type="submission" date="2025-08" db="UniProtKB">
        <authorList>
            <consortium name="RefSeq"/>
        </authorList>
    </citation>
    <scope>IDENTIFICATION</scope>
</reference>
<dbReference type="SMART" id="SM00184">
    <property type="entry name" value="RING"/>
    <property type="match status" value="1"/>
</dbReference>
<gene>
    <name evidence="9" type="primary">LOC122130549</name>
</gene>